<proteinExistence type="predicted"/>
<sequence length="332" mass="37596">MNPCILLFGMPRSGTTWIGKLLDSHPDTLYRHEPDSVRRLTMPLFPGKEDAPGYRAELERFVDQLPRLRSPEVVGKQPLFPKSYQSAAALAAYRASVIGAKAASRIRRHFPCLYRPTAAGCDRVRLVWKSVESSGRLGTCIEALPDARGIHLMRHPCGYIASILRGEATQRFSGPGEDDLWLLKMLLDTPAAKTHHISLDDIEKLTPEERLTWRWVLIQEKILADVANCERVLTLRYEDICAEPLALTRQLFQFAALEWHPQTEEFVRASTQGTNTDYYSVFKHPQRSAQRWRSELPPQVIERILGILRNSSVARFYPDDAQTPAALGEVAP</sequence>
<dbReference type="PANTHER" id="PTHR10704:SF44">
    <property type="entry name" value="LD35051P-RELATED"/>
    <property type="match status" value="1"/>
</dbReference>
<dbReference type="Gene3D" id="3.40.50.300">
    <property type="entry name" value="P-loop containing nucleotide triphosphate hydrolases"/>
    <property type="match status" value="1"/>
</dbReference>
<dbReference type="SUPFAM" id="SSF52540">
    <property type="entry name" value="P-loop containing nucleoside triphosphate hydrolases"/>
    <property type="match status" value="1"/>
</dbReference>
<dbReference type="Pfam" id="PF13469">
    <property type="entry name" value="Sulfotransfer_3"/>
    <property type="match status" value="1"/>
</dbReference>
<name>A0ABW0QHM2_9GAMM</name>
<keyword evidence="1" id="KW-0808">Transferase</keyword>
<dbReference type="PANTHER" id="PTHR10704">
    <property type="entry name" value="CARBOHYDRATE SULFOTRANSFERASE"/>
    <property type="match status" value="1"/>
</dbReference>
<dbReference type="GO" id="GO:0016740">
    <property type="term" value="F:transferase activity"/>
    <property type="evidence" value="ECO:0007669"/>
    <property type="project" value="UniProtKB-KW"/>
</dbReference>
<protein>
    <submittedName>
        <fullName evidence="1">Sulfotransferase family protein</fullName>
        <ecNumber evidence="1">2.8.2.-</ecNumber>
    </submittedName>
</protein>
<dbReference type="InterPro" id="IPR027417">
    <property type="entry name" value="P-loop_NTPase"/>
</dbReference>
<comment type="caution">
    <text evidence="1">The sequence shown here is derived from an EMBL/GenBank/DDBJ whole genome shotgun (WGS) entry which is preliminary data.</text>
</comment>
<dbReference type="InterPro" id="IPR051135">
    <property type="entry name" value="Gal/GlcNAc/GalNAc_ST"/>
</dbReference>
<dbReference type="EC" id="2.8.2.-" evidence="1"/>
<organism evidence="1 2">
    <name type="scientific">Rhodanobacter ginsengisoli</name>
    <dbReference type="NCBI Taxonomy" id="418646"/>
    <lineage>
        <taxon>Bacteria</taxon>
        <taxon>Pseudomonadati</taxon>
        <taxon>Pseudomonadota</taxon>
        <taxon>Gammaproteobacteria</taxon>
        <taxon>Lysobacterales</taxon>
        <taxon>Rhodanobacteraceae</taxon>
        <taxon>Rhodanobacter</taxon>
    </lineage>
</organism>
<reference evidence="2" key="1">
    <citation type="journal article" date="2019" name="Int. J. Syst. Evol. Microbiol.">
        <title>The Global Catalogue of Microorganisms (GCM) 10K type strain sequencing project: providing services to taxonomists for standard genome sequencing and annotation.</title>
        <authorList>
            <consortium name="The Broad Institute Genomics Platform"/>
            <consortium name="The Broad Institute Genome Sequencing Center for Infectious Disease"/>
            <person name="Wu L."/>
            <person name="Ma J."/>
        </authorList>
    </citation>
    <scope>NUCLEOTIDE SEQUENCE [LARGE SCALE GENOMIC DNA]</scope>
    <source>
        <strain evidence="2">CGMCC 1.16619</strain>
    </source>
</reference>
<gene>
    <name evidence="1" type="ORF">ACFPPA_00840</name>
</gene>
<dbReference type="RefSeq" id="WP_377316328.1">
    <property type="nucleotide sequence ID" value="NZ_JBHSNF010000001.1"/>
</dbReference>
<accession>A0ABW0QHM2</accession>
<evidence type="ECO:0000313" key="2">
    <source>
        <dbReference type="Proteomes" id="UP001596114"/>
    </source>
</evidence>
<dbReference type="Proteomes" id="UP001596114">
    <property type="component" value="Unassembled WGS sequence"/>
</dbReference>
<keyword evidence="2" id="KW-1185">Reference proteome</keyword>
<dbReference type="EMBL" id="JBHSNF010000001">
    <property type="protein sequence ID" value="MFC5524278.1"/>
    <property type="molecule type" value="Genomic_DNA"/>
</dbReference>
<evidence type="ECO:0000313" key="1">
    <source>
        <dbReference type="EMBL" id="MFC5524278.1"/>
    </source>
</evidence>